<keyword evidence="5 6" id="KW-0472">Membrane</keyword>
<organism evidence="7 8">
    <name type="scientific">Paenibacillus xylanexedens</name>
    <dbReference type="NCBI Taxonomy" id="528191"/>
    <lineage>
        <taxon>Bacteria</taxon>
        <taxon>Bacillati</taxon>
        <taxon>Bacillota</taxon>
        <taxon>Bacilli</taxon>
        <taxon>Bacillales</taxon>
        <taxon>Paenibacillaceae</taxon>
        <taxon>Paenibacillus</taxon>
    </lineage>
</organism>
<feature type="transmembrane region" description="Helical" evidence="6">
    <location>
        <begin position="45"/>
        <end position="71"/>
    </location>
</feature>
<keyword evidence="3 6" id="KW-0812">Transmembrane</keyword>
<dbReference type="PRINTS" id="PR00173">
    <property type="entry name" value="EDTRNSPORT"/>
</dbReference>
<feature type="transmembrane region" description="Helical" evidence="6">
    <location>
        <begin position="165"/>
        <end position="181"/>
    </location>
</feature>
<name>A0ABS4RU89_PAEXY</name>
<dbReference type="SUPFAM" id="SSF118215">
    <property type="entry name" value="Proton glutamate symport protein"/>
    <property type="match status" value="1"/>
</dbReference>
<evidence type="ECO:0000256" key="5">
    <source>
        <dbReference type="ARBA" id="ARBA00023136"/>
    </source>
</evidence>
<dbReference type="PANTHER" id="PTHR42865">
    <property type="entry name" value="PROTON/GLUTAMATE-ASPARTATE SYMPORTER"/>
    <property type="match status" value="1"/>
</dbReference>
<comment type="subcellular location">
    <subcellularLocation>
        <location evidence="1">Membrane</location>
        <topology evidence="1">Multi-pass membrane protein</topology>
    </subcellularLocation>
</comment>
<comment type="caution">
    <text evidence="7">The sequence shown here is derived from an EMBL/GenBank/DDBJ whole genome shotgun (WGS) entry which is preliminary data.</text>
</comment>
<proteinExistence type="predicted"/>
<dbReference type="Proteomes" id="UP000810207">
    <property type="component" value="Unassembled WGS sequence"/>
</dbReference>
<evidence type="ECO:0000256" key="4">
    <source>
        <dbReference type="ARBA" id="ARBA00022989"/>
    </source>
</evidence>
<keyword evidence="2" id="KW-0813">Transport</keyword>
<dbReference type="RefSeq" id="WP_076253771.1">
    <property type="nucleotide sequence ID" value="NZ_CBCSLC010000027.1"/>
</dbReference>
<dbReference type="InterPro" id="IPR001991">
    <property type="entry name" value="Na-dicarboxylate_symporter"/>
</dbReference>
<feature type="transmembrane region" description="Helical" evidence="6">
    <location>
        <begin position="201"/>
        <end position="223"/>
    </location>
</feature>
<accession>A0ABS4RU89</accession>
<dbReference type="Gene3D" id="1.10.3860.10">
    <property type="entry name" value="Sodium:dicarboxylate symporter"/>
    <property type="match status" value="1"/>
</dbReference>
<feature type="transmembrane region" description="Helical" evidence="6">
    <location>
        <begin position="303"/>
        <end position="323"/>
    </location>
</feature>
<feature type="transmembrane region" description="Helical" evidence="6">
    <location>
        <begin position="12"/>
        <end position="33"/>
    </location>
</feature>
<sequence length="434" mass="47037">MSRKTAFSLKWIKSFWMIVLCMVSGIAAGLYVPELAHAVSRFGDLYLSFLKMCVIPIMMTAIISSIGSLFIQSGAMKMIVRMCMVYTIALIFCGLLGLGLGGIGRPGAGLPEESKHVLGAIVYDLSADNSALSIEEKPQGIFSFLLNMIPSNIFTALTENNTLQILFFSVIVGVAVGMMRTPQGDDVLKIADVLFGAFQKVISWSMYALPFALFCMMAGQFATLNLDILPAMMKLIMMFYISSVILIVLSIVIMAVTLRKPVWVILSALKDALILAFGTRNSIATVPTCMEALSMKLQQDPRIVQLVVPLGMIMCRYSMVLVYTLGITFTVQLYDFDFTLSQWIVVLAGAVVISIAGAGSPGVVSIGMIAVIAEMLGLPSEVTIILLLAMNPIIDPIITAANVSIQCLTTSLLSARKDNYDHYQTANTPGQVEV</sequence>
<evidence type="ECO:0000256" key="2">
    <source>
        <dbReference type="ARBA" id="ARBA00022448"/>
    </source>
</evidence>
<evidence type="ECO:0000313" key="7">
    <source>
        <dbReference type="EMBL" id="MBP2246447.1"/>
    </source>
</evidence>
<evidence type="ECO:0000256" key="6">
    <source>
        <dbReference type="SAM" id="Phobius"/>
    </source>
</evidence>
<feature type="transmembrane region" description="Helical" evidence="6">
    <location>
        <begin position="235"/>
        <end position="256"/>
    </location>
</feature>
<evidence type="ECO:0000313" key="8">
    <source>
        <dbReference type="Proteomes" id="UP000810207"/>
    </source>
</evidence>
<dbReference type="EMBL" id="JAGIKV010000010">
    <property type="protein sequence ID" value="MBP2246447.1"/>
    <property type="molecule type" value="Genomic_DNA"/>
</dbReference>
<dbReference type="PANTHER" id="PTHR42865:SF10">
    <property type="entry name" value="SODIUM:DICARBOXYLATE SYMPORTER FAMILY PROTEIN"/>
    <property type="match status" value="1"/>
</dbReference>
<protein>
    <submittedName>
        <fullName evidence="7">Proton glutamate symport protein</fullName>
    </submittedName>
</protein>
<dbReference type="InterPro" id="IPR036458">
    <property type="entry name" value="Na:dicarbo_symporter_sf"/>
</dbReference>
<gene>
    <name evidence="7" type="ORF">J2Z28_003095</name>
</gene>
<feature type="transmembrane region" description="Helical" evidence="6">
    <location>
        <begin position="83"/>
        <end position="103"/>
    </location>
</feature>
<feature type="transmembrane region" description="Helical" evidence="6">
    <location>
        <begin position="343"/>
        <end position="372"/>
    </location>
</feature>
<dbReference type="Pfam" id="PF00375">
    <property type="entry name" value="SDF"/>
    <property type="match status" value="1"/>
</dbReference>
<keyword evidence="8" id="KW-1185">Reference proteome</keyword>
<reference evidence="7 8" key="1">
    <citation type="submission" date="2021-03" db="EMBL/GenBank/DDBJ databases">
        <title>Genomic Encyclopedia of Type Strains, Phase IV (KMG-IV): sequencing the most valuable type-strain genomes for metagenomic binning, comparative biology and taxonomic classification.</title>
        <authorList>
            <person name="Goeker M."/>
        </authorList>
    </citation>
    <scope>NUCLEOTIDE SEQUENCE [LARGE SCALE GENOMIC DNA]</scope>
    <source>
        <strain evidence="7 8">DSM 21292</strain>
    </source>
</reference>
<evidence type="ECO:0000256" key="1">
    <source>
        <dbReference type="ARBA" id="ARBA00004141"/>
    </source>
</evidence>
<evidence type="ECO:0000256" key="3">
    <source>
        <dbReference type="ARBA" id="ARBA00022692"/>
    </source>
</evidence>
<keyword evidence="4 6" id="KW-1133">Transmembrane helix</keyword>